<sequence>MNVVATSIYGTTVQLVVSSLIDQSQVVCLERPYATLEKLHTDLVKQHGTLNIPSFPTFPSQPTDAKLALLCAELTTYFRRDTIQASDEVRALVDDELSAGTAHMTAIDFILQPFEYEIAHISRGSKFEAQLQVTLAGQSLVWKFEVEDYDIEFYAEFHTPFPMYTEIIHASTRYQTTSKPIEGMYNCTRPGVVTLRWDNSYSRLRNKTVLYLAQVVDKNIMDSAFLAADALDHAMKGGPSSGNFLRLQKSPPLAPRTNSGSSLVPSLDLVQLTPQWFMDGLMQTTTATAGYAAKLFGSRPLALPTAAAASEPTARQNSLMEELNGLNMQLLQRVERLEDSLAKIAVERDQALSRAQLAVARHDTDAAALVDKDGKLQAQRDEIERLCRERQNWPAIMAERDALLLEKHRWTMIDEFDTYTEQPMSPKDVAHEHLGDEERMALEKELGQAELTLLRVRAQLGYSLQQQLPVGGGGRLEQLAQDLAEAKSEYDDKAEQRALELAELNQQIVKYKSHKKVLVTELRNLKRETDGQVAVAMAEACEARMVNQRLKRQNELLLSQMRSMVDDDKHKETRAEHVSPLPSTITAADIALLNGQPEVQHVKPADWKSLQPNPYRQRLVQFFEEYDKSQLEHVEDMLESYRGVEESLMESLQLKYRFHEIQDALSH</sequence>
<dbReference type="EMBL" id="CAADRA010005238">
    <property type="protein sequence ID" value="VFT87431.1"/>
    <property type="molecule type" value="Genomic_DNA"/>
</dbReference>
<dbReference type="SUPFAM" id="SSF101576">
    <property type="entry name" value="Supernatant protein factor (SPF), C-terminal domain"/>
    <property type="match status" value="1"/>
</dbReference>
<dbReference type="GO" id="GO:0005737">
    <property type="term" value="C:cytoplasm"/>
    <property type="evidence" value="ECO:0007669"/>
    <property type="project" value="TreeGrafter"/>
</dbReference>
<feature type="coiled-coil region" evidence="1">
    <location>
        <begin position="439"/>
        <end position="567"/>
    </location>
</feature>
<keyword evidence="6" id="KW-1185">Reference proteome</keyword>
<evidence type="ECO:0000313" key="6">
    <source>
        <dbReference type="Proteomes" id="UP000332933"/>
    </source>
</evidence>
<accession>A0A485KR96</accession>
<dbReference type="EMBL" id="VJMH01005217">
    <property type="protein sequence ID" value="KAF0698834.1"/>
    <property type="molecule type" value="Genomic_DNA"/>
</dbReference>
<keyword evidence="1" id="KW-0175">Coiled coil</keyword>
<dbReference type="InterPro" id="IPR051064">
    <property type="entry name" value="SEC14/CRAL-TRIO_domain"/>
</dbReference>
<dbReference type="Gene3D" id="2.60.120.680">
    <property type="entry name" value="GOLD domain"/>
    <property type="match status" value="1"/>
</dbReference>
<evidence type="ECO:0000313" key="5">
    <source>
        <dbReference type="EMBL" id="VFT87431.1"/>
    </source>
</evidence>
<dbReference type="AlphaFoldDB" id="A0A485KR96"/>
<evidence type="ECO:0000259" key="3">
    <source>
        <dbReference type="PROSITE" id="PS50866"/>
    </source>
</evidence>
<feature type="domain" description="GOLD" evidence="3">
    <location>
        <begin position="111"/>
        <end position="215"/>
    </location>
</feature>
<dbReference type="InterPro" id="IPR009038">
    <property type="entry name" value="GOLD_dom"/>
</dbReference>
<protein>
    <submittedName>
        <fullName evidence="5">Aste57867_10558 protein</fullName>
    </submittedName>
</protein>
<reference evidence="4" key="2">
    <citation type="submission" date="2019-06" db="EMBL/GenBank/DDBJ databases">
        <title>Genomics analysis of Aphanomyces spp. identifies a new class of oomycete effector associated with host adaptation.</title>
        <authorList>
            <person name="Gaulin E."/>
        </authorList>
    </citation>
    <scope>NUCLEOTIDE SEQUENCE</scope>
    <source>
        <strain evidence="4">CBS 578.67</strain>
    </source>
</reference>
<dbReference type="Proteomes" id="UP000332933">
    <property type="component" value="Unassembled WGS sequence"/>
</dbReference>
<feature type="region of interest" description="Disordered" evidence="2">
    <location>
        <begin position="242"/>
        <end position="261"/>
    </location>
</feature>
<proteinExistence type="predicted"/>
<dbReference type="PROSITE" id="PS50866">
    <property type="entry name" value="GOLD"/>
    <property type="match status" value="1"/>
</dbReference>
<name>A0A485KR96_9STRA</name>
<evidence type="ECO:0000313" key="4">
    <source>
        <dbReference type="EMBL" id="KAF0698834.1"/>
    </source>
</evidence>
<dbReference type="InterPro" id="IPR036598">
    <property type="entry name" value="GOLD_dom_sf"/>
</dbReference>
<dbReference type="PANTHER" id="PTHR23324:SF83">
    <property type="entry name" value="SEC14-LIKE PROTEIN 2"/>
    <property type="match status" value="1"/>
</dbReference>
<dbReference type="OrthoDB" id="1434354at2759"/>
<gene>
    <name evidence="5" type="primary">Aste57867_10558</name>
    <name evidence="4" type="ORF">As57867_010518</name>
    <name evidence="5" type="ORF">ASTE57867_10558</name>
</gene>
<evidence type="ECO:0000256" key="2">
    <source>
        <dbReference type="SAM" id="MobiDB-lite"/>
    </source>
</evidence>
<reference evidence="5 6" key="1">
    <citation type="submission" date="2019-03" db="EMBL/GenBank/DDBJ databases">
        <authorList>
            <person name="Gaulin E."/>
            <person name="Dumas B."/>
        </authorList>
    </citation>
    <scope>NUCLEOTIDE SEQUENCE [LARGE SCALE GENOMIC DNA]</scope>
    <source>
        <strain evidence="5">CBS 568.67</strain>
    </source>
</reference>
<organism evidence="5 6">
    <name type="scientific">Aphanomyces stellatus</name>
    <dbReference type="NCBI Taxonomy" id="120398"/>
    <lineage>
        <taxon>Eukaryota</taxon>
        <taxon>Sar</taxon>
        <taxon>Stramenopiles</taxon>
        <taxon>Oomycota</taxon>
        <taxon>Saprolegniomycetes</taxon>
        <taxon>Saprolegniales</taxon>
        <taxon>Verrucalvaceae</taxon>
        <taxon>Aphanomyces</taxon>
    </lineage>
</organism>
<feature type="coiled-coil region" evidence="1">
    <location>
        <begin position="320"/>
        <end position="354"/>
    </location>
</feature>
<evidence type="ECO:0000256" key="1">
    <source>
        <dbReference type="SAM" id="Coils"/>
    </source>
</evidence>
<dbReference type="PANTHER" id="PTHR23324">
    <property type="entry name" value="SEC14 RELATED PROTEIN"/>
    <property type="match status" value="1"/>
</dbReference>